<accession>A0A9D3XTJ7</accession>
<reference evidence="2" key="1">
    <citation type="submission" date="2021-09" db="EMBL/GenBank/DDBJ databases">
        <title>The genome of Mauremys mutica provides insights into the evolution of semi-aquatic lifestyle.</title>
        <authorList>
            <person name="Gong S."/>
            <person name="Gao Y."/>
        </authorList>
    </citation>
    <scope>NUCLEOTIDE SEQUENCE</scope>
    <source>
        <strain evidence="2">MM-2020</strain>
        <tissue evidence="2">Muscle</tissue>
    </source>
</reference>
<gene>
    <name evidence="2" type="ORF">KIL84_018561</name>
</gene>
<comment type="caution">
    <text evidence="2">The sequence shown here is derived from an EMBL/GenBank/DDBJ whole genome shotgun (WGS) entry which is preliminary data.</text>
</comment>
<dbReference type="EMBL" id="JAHDVG010000463">
    <property type="protein sequence ID" value="KAH1185812.1"/>
    <property type="molecule type" value="Genomic_DNA"/>
</dbReference>
<keyword evidence="3" id="KW-1185">Reference proteome</keyword>
<feature type="region of interest" description="Disordered" evidence="1">
    <location>
        <begin position="26"/>
        <end position="45"/>
    </location>
</feature>
<evidence type="ECO:0000313" key="2">
    <source>
        <dbReference type="EMBL" id="KAH1185812.1"/>
    </source>
</evidence>
<proteinExistence type="predicted"/>
<dbReference type="AlphaFoldDB" id="A0A9D3XTJ7"/>
<name>A0A9D3XTJ7_9SAUR</name>
<protein>
    <submittedName>
        <fullName evidence="2">Uncharacterized protein</fullName>
    </submittedName>
</protein>
<dbReference type="Proteomes" id="UP000827986">
    <property type="component" value="Unassembled WGS sequence"/>
</dbReference>
<evidence type="ECO:0000256" key="1">
    <source>
        <dbReference type="SAM" id="MobiDB-lite"/>
    </source>
</evidence>
<sequence>MSTNIFSLLSELESPETHLILANNGSHSKVKRSSGGSILKRQKQKNIKPLPPRLDLMSSHCCSSMHLYKHTCILVSKHQVSTLLKAGPLSAKESNLFNE</sequence>
<organism evidence="2 3">
    <name type="scientific">Mauremys mutica</name>
    <name type="common">yellowpond turtle</name>
    <dbReference type="NCBI Taxonomy" id="74926"/>
    <lineage>
        <taxon>Eukaryota</taxon>
        <taxon>Metazoa</taxon>
        <taxon>Chordata</taxon>
        <taxon>Craniata</taxon>
        <taxon>Vertebrata</taxon>
        <taxon>Euteleostomi</taxon>
        <taxon>Archelosauria</taxon>
        <taxon>Testudinata</taxon>
        <taxon>Testudines</taxon>
        <taxon>Cryptodira</taxon>
        <taxon>Durocryptodira</taxon>
        <taxon>Testudinoidea</taxon>
        <taxon>Geoemydidae</taxon>
        <taxon>Geoemydinae</taxon>
        <taxon>Mauremys</taxon>
    </lineage>
</organism>
<evidence type="ECO:0000313" key="3">
    <source>
        <dbReference type="Proteomes" id="UP000827986"/>
    </source>
</evidence>